<dbReference type="InterPro" id="IPR016167">
    <property type="entry name" value="FAD-bd_PCMH_sub1"/>
</dbReference>
<dbReference type="STRING" id="1442369.A0A0D2GNM1"/>
<dbReference type="GeneID" id="25298951"/>
<organism evidence="7 8">
    <name type="scientific">Rhinocladiella mackenziei CBS 650.93</name>
    <dbReference type="NCBI Taxonomy" id="1442369"/>
    <lineage>
        <taxon>Eukaryota</taxon>
        <taxon>Fungi</taxon>
        <taxon>Dikarya</taxon>
        <taxon>Ascomycota</taxon>
        <taxon>Pezizomycotina</taxon>
        <taxon>Eurotiomycetes</taxon>
        <taxon>Chaetothyriomycetidae</taxon>
        <taxon>Chaetothyriales</taxon>
        <taxon>Herpotrichiellaceae</taxon>
        <taxon>Rhinocladiella</taxon>
    </lineage>
</organism>
<dbReference type="VEuPathDB" id="FungiDB:Z518_10880"/>
<dbReference type="GO" id="GO:0016491">
    <property type="term" value="F:oxidoreductase activity"/>
    <property type="evidence" value="ECO:0007669"/>
    <property type="project" value="UniProtKB-KW"/>
</dbReference>
<accession>A0A0D2GNM1</accession>
<reference evidence="7 8" key="1">
    <citation type="submission" date="2015-01" db="EMBL/GenBank/DDBJ databases">
        <title>The Genome Sequence of Rhinocladiella mackenzie CBS 650.93.</title>
        <authorList>
            <consortium name="The Broad Institute Genomics Platform"/>
            <person name="Cuomo C."/>
            <person name="de Hoog S."/>
            <person name="Gorbushina A."/>
            <person name="Stielow B."/>
            <person name="Teixiera M."/>
            <person name="Abouelleil A."/>
            <person name="Chapman S.B."/>
            <person name="Priest M."/>
            <person name="Young S.K."/>
            <person name="Wortman J."/>
            <person name="Nusbaum C."/>
            <person name="Birren B."/>
        </authorList>
    </citation>
    <scope>NUCLEOTIDE SEQUENCE [LARGE SCALE GENOMIC DNA]</scope>
    <source>
        <strain evidence="7 8">CBS 650.93</strain>
    </source>
</reference>
<dbReference type="InterPro" id="IPR006094">
    <property type="entry name" value="Oxid_FAD_bind_N"/>
</dbReference>
<evidence type="ECO:0000313" key="8">
    <source>
        <dbReference type="Proteomes" id="UP000053617"/>
    </source>
</evidence>
<dbReference type="HOGENOM" id="CLU_018354_9_1_1"/>
<evidence type="ECO:0000313" key="7">
    <source>
        <dbReference type="EMBL" id="KIW99952.1"/>
    </source>
</evidence>
<dbReference type="Gene3D" id="3.40.462.20">
    <property type="match status" value="1"/>
</dbReference>
<dbReference type="SUPFAM" id="SSF56176">
    <property type="entry name" value="FAD-binding/transporter-associated domain-like"/>
    <property type="match status" value="1"/>
</dbReference>
<dbReference type="AlphaFoldDB" id="A0A0D2GNM1"/>
<evidence type="ECO:0000256" key="4">
    <source>
        <dbReference type="ARBA" id="ARBA00022827"/>
    </source>
</evidence>
<proteinExistence type="inferred from homology"/>
<dbReference type="PANTHER" id="PTHR42973">
    <property type="entry name" value="BINDING OXIDOREDUCTASE, PUTATIVE (AFU_ORTHOLOGUE AFUA_1G17690)-RELATED"/>
    <property type="match status" value="1"/>
</dbReference>
<dbReference type="Proteomes" id="UP000053617">
    <property type="component" value="Unassembled WGS sequence"/>
</dbReference>
<dbReference type="PROSITE" id="PS51387">
    <property type="entry name" value="FAD_PCMH"/>
    <property type="match status" value="1"/>
</dbReference>
<evidence type="ECO:0000259" key="6">
    <source>
        <dbReference type="PROSITE" id="PS51387"/>
    </source>
</evidence>
<name>A0A0D2GNM1_9EURO</name>
<keyword evidence="4" id="KW-0274">FAD</keyword>
<keyword evidence="5" id="KW-0560">Oxidoreductase</keyword>
<evidence type="ECO:0000256" key="1">
    <source>
        <dbReference type="ARBA" id="ARBA00001974"/>
    </source>
</evidence>
<protein>
    <recommendedName>
        <fullName evidence="6">FAD-binding PCMH-type domain-containing protein</fullName>
    </recommendedName>
</protein>
<dbReference type="InterPro" id="IPR036318">
    <property type="entry name" value="FAD-bd_PCMH-like_sf"/>
</dbReference>
<dbReference type="InterPro" id="IPR050416">
    <property type="entry name" value="FAD-linked_Oxidoreductase"/>
</dbReference>
<evidence type="ECO:0000256" key="5">
    <source>
        <dbReference type="ARBA" id="ARBA00023002"/>
    </source>
</evidence>
<comment type="similarity">
    <text evidence="2">Belongs to the oxygen-dependent FAD-linked oxidoreductase family.</text>
</comment>
<dbReference type="InterPro" id="IPR016169">
    <property type="entry name" value="FAD-bd_PCMH_sub2"/>
</dbReference>
<evidence type="ECO:0000256" key="2">
    <source>
        <dbReference type="ARBA" id="ARBA00005466"/>
    </source>
</evidence>
<dbReference type="OrthoDB" id="415825at2759"/>
<gene>
    <name evidence="7" type="ORF">Z518_10880</name>
</gene>
<comment type="cofactor">
    <cofactor evidence="1">
        <name>FAD</name>
        <dbReference type="ChEBI" id="CHEBI:57692"/>
    </cofactor>
</comment>
<dbReference type="Gene3D" id="3.30.465.10">
    <property type="match status" value="1"/>
</dbReference>
<dbReference type="Pfam" id="PF01565">
    <property type="entry name" value="FAD_binding_4"/>
    <property type="match status" value="1"/>
</dbReference>
<dbReference type="RefSeq" id="XP_013267165.1">
    <property type="nucleotide sequence ID" value="XM_013411711.1"/>
</dbReference>
<feature type="domain" description="FAD-binding PCMH-type" evidence="6">
    <location>
        <begin position="34"/>
        <end position="205"/>
    </location>
</feature>
<dbReference type="PANTHER" id="PTHR42973:SF39">
    <property type="entry name" value="FAD-BINDING PCMH-TYPE DOMAIN-CONTAINING PROTEIN"/>
    <property type="match status" value="1"/>
</dbReference>
<dbReference type="Gene3D" id="3.30.43.10">
    <property type="entry name" value="Uridine Diphospho-n-acetylenolpyruvylglucosamine Reductase, domain 2"/>
    <property type="match status" value="1"/>
</dbReference>
<sequence>MGSTQELPIIWRTESLESEYERARVGRVFNQRRPRRHPRAVVEATEESHIVEAVRLAIQQQCRVSVRSGGHSWASWSVRDDAILIDLGNYHLLELDETKGTVTVSPSTTGRVLNGYLAQKGLMFAGGHCPDVGVGGFLLQGGMGWNCKNWGWACEQVLAIDAVNAQGDLVHCNATENPELFWCARGAGPGFPAVVTKFHLRVKPSYSNILSTTLVYPMSHYRVVMDWIVKISPEFDADTEIVAVGATAPPEVGTRKPCIIPLFVTFKNSDEEARAALEQANRSRPEGALLELINQPTSLANEYKKQTAANPENHRYCAENAYISNDENVAAVLEEAFTTLPHPKAFSLWYSMNPCSRRDLPDMALSMQSDHYFALYTVWEHESDDDRCQAWVKDIMRKVERHSDGAYLGDSDFQVRRTKFWADENATRLMELRRKLDPDGVICGYLDVDDASGVGGLANEHEWKGKL</sequence>
<evidence type="ECO:0000256" key="3">
    <source>
        <dbReference type="ARBA" id="ARBA00022630"/>
    </source>
</evidence>
<keyword evidence="3" id="KW-0285">Flavoprotein</keyword>
<dbReference type="GO" id="GO:0071949">
    <property type="term" value="F:FAD binding"/>
    <property type="evidence" value="ECO:0007669"/>
    <property type="project" value="InterPro"/>
</dbReference>
<dbReference type="EMBL" id="KN847484">
    <property type="protein sequence ID" value="KIW99952.1"/>
    <property type="molecule type" value="Genomic_DNA"/>
</dbReference>
<keyword evidence="8" id="KW-1185">Reference proteome</keyword>
<dbReference type="InterPro" id="IPR016166">
    <property type="entry name" value="FAD-bd_PCMH"/>
</dbReference>